<protein>
    <submittedName>
        <fullName evidence="1">Uncharacterized protein</fullName>
    </submittedName>
</protein>
<dbReference type="EMBL" id="CAJVCH010570160">
    <property type="protein sequence ID" value="CAG7834227.1"/>
    <property type="molecule type" value="Genomic_DNA"/>
</dbReference>
<comment type="caution">
    <text evidence="1">The sequence shown here is derived from an EMBL/GenBank/DDBJ whole genome shotgun (WGS) entry which is preliminary data.</text>
</comment>
<accession>A0A8J2LEA6</accession>
<evidence type="ECO:0000313" key="1">
    <source>
        <dbReference type="EMBL" id="CAG7834227.1"/>
    </source>
</evidence>
<name>A0A8J2LEA6_9HEXA</name>
<organism evidence="1 2">
    <name type="scientific">Allacma fusca</name>
    <dbReference type="NCBI Taxonomy" id="39272"/>
    <lineage>
        <taxon>Eukaryota</taxon>
        <taxon>Metazoa</taxon>
        <taxon>Ecdysozoa</taxon>
        <taxon>Arthropoda</taxon>
        <taxon>Hexapoda</taxon>
        <taxon>Collembola</taxon>
        <taxon>Symphypleona</taxon>
        <taxon>Sminthuridae</taxon>
        <taxon>Allacma</taxon>
    </lineage>
</organism>
<dbReference type="Proteomes" id="UP000708208">
    <property type="component" value="Unassembled WGS sequence"/>
</dbReference>
<reference evidence="1" key="1">
    <citation type="submission" date="2021-06" db="EMBL/GenBank/DDBJ databases">
        <authorList>
            <person name="Hodson N. C."/>
            <person name="Mongue J. A."/>
            <person name="Jaron S. K."/>
        </authorList>
    </citation>
    <scope>NUCLEOTIDE SEQUENCE</scope>
</reference>
<gene>
    <name evidence="1" type="ORF">AFUS01_LOCUS43754</name>
</gene>
<evidence type="ECO:0000313" key="2">
    <source>
        <dbReference type="Proteomes" id="UP000708208"/>
    </source>
</evidence>
<proteinExistence type="predicted"/>
<keyword evidence="2" id="KW-1185">Reference proteome</keyword>
<sequence>MSPRIKISKALVRKCVLAVVALGFAYRDEKLSIMGTKTSTQELTLWLWKMMKVCDFVPRFFSRIDRSITTLQKNLQRGTRPSR</sequence>
<dbReference type="AlphaFoldDB" id="A0A8J2LEA6"/>